<dbReference type="InterPro" id="IPR015943">
    <property type="entry name" value="WD40/YVTN_repeat-like_dom_sf"/>
</dbReference>
<dbReference type="Gene3D" id="2.130.10.10">
    <property type="entry name" value="YVTN repeat-like/Quinoprotein amine dehydrogenase"/>
    <property type="match status" value="1"/>
</dbReference>
<dbReference type="EMBL" id="UZAE01009052">
    <property type="protein sequence ID" value="VDO02776.1"/>
    <property type="molecule type" value="Genomic_DNA"/>
</dbReference>
<proteinExistence type="predicted"/>
<protein>
    <submittedName>
        <fullName evidence="1 3">Uncharacterized protein</fullName>
    </submittedName>
</protein>
<dbReference type="STRING" id="102285.A0A0R3TIN0"/>
<name>A0A0R3TIN0_RODNA</name>
<organism evidence="3">
    <name type="scientific">Rodentolepis nana</name>
    <name type="common">Dwarf tapeworm</name>
    <name type="synonym">Hymenolepis nana</name>
    <dbReference type="NCBI Taxonomy" id="102285"/>
    <lineage>
        <taxon>Eukaryota</taxon>
        <taxon>Metazoa</taxon>
        <taxon>Spiralia</taxon>
        <taxon>Lophotrochozoa</taxon>
        <taxon>Platyhelminthes</taxon>
        <taxon>Cestoda</taxon>
        <taxon>Eucestoda</taxon>
        <taxon>Cyclophyllidea</taxon>
        <taxon>Hymenolepididae</taxon>
        <taxon>Rodentolepis</taxon>
    </lineage>
</organism>
<dbReference type="Proteomes" id="UP000278807">
    <property type="component" value="Unassembled WGS sequence"/>
</dbReference>
<sequence length="146" mass="16502">MVENANAIERNAFFHANCYFYCRTKHSVMGAVTAIALRGEGHQFFVATDKCQIYRFDGSTFNFELINSCHSSPINDIEFPENCSDLFVTCSYEDIRVFHTPSQQELLRINIPNRVCFCIDLVNDGTAIVSGIICCVLPRDCNNSIL</sequence>
<accession>A0A0R3TIN0</accession>
<evidence type="ECO:0000313" key="3">
    <source>
        <dbReference type="WBParaSite" id="HNAJ_0000692101-mRNA-1"/>
    </source>
</evidence>
<evidence type="ECO:0000313" key="2">
    <source>
        <dbReference type="Proteomes" id="UP000278807"/>
    </source>
</evidence>
<dbReference type="WBParaSite" id="HNAJ_0000692101-mRNA-1">
    <property type="protein sequence ID" value="HNAJ_0000692101-mRNA-1"/>
    <property type="gene ID" value="HNAJ_0000692101"/>
</dbReference>
<dbReference type="SUPFAM" id="SSF50978">
    <property type="entry name" value="WD40 repeat-like"/>
    <property type="match status" value="1"/>
</dbReference>
<dbReference type="OrthoDB" id="6252103at2759"/>
<keyword evidence="2" id="KW-1185">Reference proteome</keyword>
<evidence type="ECO:0000313" key="1">
    <source>
        <dbReference type="EMBL" id="VDO02776.1"/>
    </source>
</evidence>
<dbReference type="AlphaFoldDB" id="A0A0R3TIN0"/>
<reference evidence="3" key="1">
    <citation type="submission" date="2017-02" db="UniProtKB">
        <authorList>
            <consortium name="WormBaseParasite"/>
        </authorList>
    </citation>
    <scope>IDENTIFICATION</scope>
</reference>
<dbReference type="InterPro" id="IPR036322">
    <property type="entry name" value="WD40_repeat_dom_sf"/>
</dbReference>
<reference evidence="1 2" key="2">
    <citation type="submission" date="2018-11" db="EMBL/GenBank/DDBJ databases">
        <authorList>
            <consortium name="Pathogen Informatics"/>
        </authorList>
    </citation>
    <scope>NUCLEOTIDE SEQUENCE [LARGE SCALE GENOMIC DNA]</scope>
</reference>
<gene>
    <name evidence="1" type="ORF">HNAJ_LOCUS6916</name>
</gene>